<organism evidence="2 3">
    <name type="scientific">Parasediminibacterium paludis</name>
    <dbReference type="NCBI Taxonomy" id="908966"/>
    <lineage>
        <taxon>Bacteria</taxon>
        <taxon>Pseudomonadati</taxon>
        <taxon>Bacteroidota</taxon>
        <taxon>Chitinophagia</taxon>
        <taxon>Chitinophagales</taxon>
        <taxon>Chitinophagaceae</taxon>
        <taxon>Parasediminibacterium</taxon>
    </lineage>
</organism>
<dbReference type="RefSeq" id="WP_379014650.1">
    <property type="nucleotide sequence ID" value="NZ_JBHSDC010000024.1"/>
</dbReference>
<comment type="caution">
    <text evidence="2">The sequence shown here is derived from an EMBL/GenBank/DDBJ whole genome shotgun (WGS) entry which is preliminary data.</text>
</comment>
<keyword evidence="1" id="KW-0175">Coiled coil</keyword>
<name>A0ABV8PXJ3_9BACT</name>
<accession>A0ABV8PXJ3</accession>
<sequence>MPQESPKRLYSAKDAVMLTVLSIILNNAADNIAELTDENENWNTALVTALNAQVDKDFEDILGIDPKKDQREATAFIKSIQAEAIPLLSTFSLRLGVAVKDAARRTELLTQLGFAAFAKKAQTRDQIALIELLARFKKYMTADVKAEITASKDIKATVVDTLVGFADTLQHKNISQETYKVKSKEVTAEGVIALNNTYSAVVSNFSKLVLDFYTKKKSPKKALFSFTGIVKTVQASAKPTTEPQTKTKE</sequence>
<dbReference type="Proteomes" id="UP001595906">
    <property type="component" value="Unassembled WGS sequence"/>
</dbReference>
<evidence type="ECO:0000313" key="2">
    <source>
        <dbReference type="EMBL" id="MFC4232692.1"/>
    </source>
</evidence>
<protein>
    <submittedName>
        <fullName evidence="2">Uncharacterized protein</fullName>
    </submittedName>
</protein>
<dbReference type="EMBL" id="JBHSDC010000024">
    <property type="protein sequence ID" value="MFC4232692.1"/>
    <property type="molecule type" value="Genomic_DNA"/>
</dbReference>
<proteinExistence type="predicted"/>
<reference evidence="3" key="1">
    <citation type="journal article" date="2019" name="Int. J. Syst. Evol. Microbiol.">
        <title>The Global Catalogue of Microorganisms (GCM) 10K type strain sequencing project: providing services to taxonomists for standard genome sequencing and annotation.</title>
        <authorList>
            <consortium name="The Broad Institute Genomics Platform"/>
            <consortium name="The Broad Institute Genome Sequencing Center for Infectious Disease"/>
            <person name="Wu L."/>
            <person name="Ma J."/>
        </authorList>
    </citation>
    <scope>NUCLEOTIDE SEQUENCE [LARGE SCALE GENOMIC DNA]</scope>
    <source>
        <strain evidence="3">CECT 8010</strain>
    </source>
</reference>
<feature type="coiled-coil region" evidence="1">
    <location>
        <begin position="25"/>
        <end position="52"/>
    </location>
</feature>
<keyword evidence="3" id="KW-1185">Reference proteome</keyword>
<evidence type="ECO:0000313" key="3">
    <source>
        <dbReference type="Proteomes" id="UP001595906"/>
    </source>
</evidence>
<evidence type="ECO:0000256" key="1">
    <source>
        <dbReference type="SAM" id="Coils"/>
    </source>
</evidence>
<gene>
    <name evidence="2" type="ORF">ACFOW1_12385</name>
</gene>